<protein>
    <submittedName>
        <fullName evidence="8">Peptide ABC transporter permease</fullName>
    </submittedName>
</protein>
<dbReference type="Proteomes" id="UP001290455">
    <property type="component" value="Unassembled WGS sequence"/>
</dbReference>
<dbReference type="PANTHER" id="PTHR43839:SF3">
    <property type="entry name" value="OLIGOPEPTIDE ABC TRANSPORTER, PERMEASE PROTEIN"/>
    <property type="match status" value="1"/>
</dbReference>
<feature type="transmembrane region" description="Helical" evidence="6">
    <location>
        <begin position="121"/>
        <end position="145"/>
    </location>
</feature>
<keyword evidence="4 6" id="KW-1133">Transmembrane helix</keyword>
<feature type="transmembrane region" description="Helical" evidence="6">
    <location>
        <begin position="182"/>
        <end position="203"/>
    </location>
</feature>
<dbReference type="EMBL" id="JAXOFX010000011">
    <property type="protein sequence ID" value="MDZ5473211.1"/>
    <property type="molecule type" value="Genomic_DNA"/>
</dbReference>
<organism evidence="8 9">
    <name type="scientific">Robertmurraya mangrovi</name>
    <dbReference type="NCBI Taxonomy" id="3098077"/>
    <lineage>
        <taxon>Bacteria</taxon>
        <taxon>Bacillati</taxon>
        <taxon>Bacillota</taxon>
        <taxon>Bacilli</taxon>
        <taxon>Bacillales</taxon>
        <taxon>Bacillaceae</taxon>
        <taxon>Robertmurraya</taxon>
    </lineage>
</organism>
<evidence type="ECO:0000256" key="5">
    <source>
        <dbReference type="ARBA" id="ARBA00023136"/>
    </source>
</evidence>
<evidence type="ECO:0000259" key="7">
    <source>
        <dbReference type="PROSITE" id="PS50928"/>
    </source>
</evidence>
<feature type="transmembrane region" description="Helical" evidence="6">
    <location>
        <begin position="12"/>
        <end position="33"/>
    </location>
</feature>
<evidence type="ECO:0000313" key="9">
    <source>
        <dbReference type="Proteomes" id="UP001290455"/>
    </source>
</evidence>
<dbReference type="Gene3D" id="1.10.3720.10">
    <property type="entry name" value="MetI-like"/>
    <property type="match status" value="1"/>
</dbReference>
<comment type="caution">
    <text evidence="8">The sequence shown here is derived from an EMBL/GenBank/DDBJ whole genome shotgun (WGS) entry which is preliminary data.</text>
</comment>
<feature type="transmembrane region" description="Helical" evidence="6">
    <location>
        <begin position="270"/>
        <end position="290"/>
    </location>
</feature>
<gene>
    <name evidence="8" type="ORF">SM124_15950</name>
</gene>
<feature type="transmembrane region" description="Helical" evidence="6">
    <location>
        <begin position="75"/>
        <end position="100"/>
    </location>
</feature>
<sequence length="305" mass="34832">MQIRSFIKNHYLFIIGLSMILLLAFFAFIAPYLPFVDKELKTILYVFDENRKPVVPPYPPSEEHLFGTDKQGRDLLSLIILGAKETLILVIMITVLRYAISIPLAYLAHKQLLGANALLNWLNGLFSYIPTIVVVILIAMLPPILTTEYRPYLLLLIVAFVEVGRASEMIKLEFSDISSREYINGGIAAGASGFTLLKLYYLPLLYSKLIVYMVTDLGKVMFLLAQLGFVGIFISQDLIQIETGDWIIVNDSYTWPMMLMKAFEDIRGPIWIPFFAAMAMTYTIFTFNIFSQGLQKFFNRKINYI</sequence>
<evidence type="ECO:0000256" key="3">
    <source>
        <dbReference type="ARBA" id="ARBA00022692"/>
    </source>
</evidence>
<feature type="transmembrane region" description="Helical" evidence="6">
    <location>
        <begin position="209"/>
        <end position="234"/>
    </location>
</feature>
<keyword evidence="3 6" id="KW-0812">Transmembrane</keyword>
<evidence type="ECO:0000256" key="1">
    <source>
        <dbReference type="ARBA" id="ARBA00004141"/>
    </source>
</evidence>
<name>A0ABU5J1D8_9BACI</name>
<proteinExistence type="predicted"/>
<dbReference type="SUPFAM" id="SSF161098">
    <property type="entry name" value="MetI-like"/>
    <property type="match status" value="1"/>
</dbReference>
<dbReference type="RefSeq" id="WP_322447511.1">
    <property type="nucleotide sequence ID" value="NZ_JAXOFX010000011.1"/>
</dbReference>
<evidence type="ECO:0000256" key="6">
    <source>
        <dbReference type="SAM" id="Phobius"/>
    </source>
</evidence>
<comment type="subcellular location">
    <subcellularLocation>
        <location evidence="1">Membrane</location>
        <topology evidence="1">Multi-pass membrane protein</topology>
    </subcellularLocation>
</comment>
<dbReference type="PROSITE" id="PS50928">
    <property type="entry name" value="ABC_TM1"/>
    <property type="match status" value="1"/>
</dbReference>
<keyword evidence="5 6" id="KW-0472">Membrane</keyword>
<keyword evidence="9" id="KW-1185">Reference proteome</keyword>
<accession>A0ABU5J1D8</accession>
<reference evidence="8 9" key="1">
    <citation type="submission" date="2023-11" db="EMBL/GenBank/DDBJ databases">
        <title>Bacillus jintuensis, isolated from a mudflat on the Beibu Gulf coast.</title>
        <authorList>
            <person name="Li M."/>
        </authorList>
    </citation>
    <scope>NUCLEOTIDE SEQUENCE [LARGE SCALE GENOMIC DNA]</scope>
    <source>
        <strain evidence="8 9">31A1R</strain>
    </source>
</reference>
<dbReference type="InterPro" id="IPR035906">
    <property type="entry name" value="MetI-like_sf"/>
</dbReference>
<keyword evidence="2" id="KW-0813">Transport</keyword>
<evidence type="ECO:0000256" key="2">
    <source>
        <dbReference type="ARBA" id="ARBA00022448"/>
    </source>
</evidence>
<feature type="domain" description="ABC transmembrane type-1" evidence="7">
    <location>
        <begin position="83"/>
        <end position="291"/>
    </location>
</feature>
<dbReference type="InterPro" id="IPR000515">
    <property type="entry name" value="MetI-like"/>
</dbReference>
<dbReference type="PANTHER" id="PTHR43839">
    <property type="entry name" value="OPPC IN A BINDING PROTEIN-DEPENDENT TRANSPORT SYSTEM"/>
    <property type="match status" value="1"/>
</dbReference>
<evidence type="ECO:0000313" key="8">
    <source>
        <dbReference type="EMBL" id="MDZ5473211.1"/>
    </source>
</evidence>
<evidence type="ECO:0000256" key="4">
    <source>
        <dbReference type="ARBA" id="ARBA00022989"/>
    </source>
</evidence>